<dbReference type="GO" id="GO:0005774">
    <property type="term" value="C:vacuolar membrane"/>
    <property type="evidence" value="ECO:0007669"/>
    <property type="project" value="TreeGrafter"/>
</dbReference>
<proteinExistence type="predicted"/>
<dbReference type="EMBL" id="JAODUO010000052">
    <property type="protein sequence ID" value="KAK2191513.1"/>
    <property type="molecule type" value="Genomic_DNA"/>
</dbReference>
<feature type="transmembrane region" description="Helical" evidence="1">
    <location>
        <begin position="34"/>
        <end position="56"/>
    </location>
</feature>
<protein>
    <recommendedName>
        <fullName evidence="4">Lysosomal cobalamin transporter</fullName>
    </recommendedName>
</protein>
<evidence type="ECO:0000313" key="3">
    <source>
        <dbReference type="Proteomes" id="UP001209878"/>
    </source>
</evidence>
<dbReference type="PANTHER" id="PTHR16130:SF2">
    <property type="entry name" value="LYSOSOMAL COBALAMIN TRANSPORT ESCORT PROTEIN LMBD1"/>
    <property type="match status" value="1"/>
</dbReference>
<keyword evidence="1" id="KW-1133">Transmembrane helix</keyword>
<feature type="transmembrane region" description="Helical" evidence="1">
    <location>
        <begin position="147"/>
        <end position="169"/>
    </location>
</feature>
<comment type="caution">
    <text evidence="2">The sequence shown here is derived from an EMBL/GenBank/DDBJ whole genome shotgun (WGS) entry which is preliminary data.</text>
</comment>
<evidence type="ECO:0000256" key="1">
    <source>
        <dbReference type="SAM" id="Phobius"/>
    </source>
</evidence>
<feature type="transmembrane region" description="Helical" evidence="1">
    <location>
        <begin position="214"/>
        <end position="239"/>
    </location>
</feature>
<keyword evidence="1" id="KW-0812">Transmembrane</keyword>
<feature type="transmembrane region" description="Helical" evidence="1">
    <location>
        <begin position="327"/>
        <end position="351"/>
    </location>
</feature>
<dbReference type="PANTHER" id="PTHR16130">
    <property type="entry name" value="LYSOSOMAL COBALAMIN TRANSPORTER-RELATED"/>
    <property type="match status" value="1"/>
</dbReference>
<gene>
    <name evidence="2" type="ORF">NP493_49g09064</name>
</gene>
<organism evidence="2 3">
    <name type="scientific">Ridgeia piscesae</name>
    <name type="common">Tubeworm</name>
    <dbReference type="NCBI Taxonomy" id="27915"/>
    <lineage>
        <taxon>Eukaryota</taxon>
        <taxon>Metazoa</taxon>
        <taxon>Spiralia</taxon>
        <taxon>Lophotrochozoa</taxon>
        <taxon>Annelida</taxon>
        <taxon>Polychaeta</taxon>
        <taxon>Sedentaria</taxon>
        <taxon>Canalipalpata</taxon>
        <taxon>Sabellida</taxon>
        <taxon>Siboglinidae</taxon>
        <taxon>Ridgeia</taxon>
    </lineage>
</organism>
<dbReference type="InterPro" id="IPR050854">
    <property type="entry name" value="LMBD1_LysCbl_Transport"/>
</dbReference>
<dbReference type="GO" id="GO:0072665">
    <property type="term" value="P:protein localization to vacuole"/>
    <property type="evidence" value="ECO:0007669"/>
    <property type="project" value="TreeGrafter"/>
</dbReference>
<evidence type="ECO:0008006" key="4">
    <source>
        <dbReference type="Google" id="ProtNLM"/>
    </source>
</evidence>
<dbReference type="Proteomes" id="UP001209878">
    <property type="component" value="Unassembled WGS sequence"/>
</dbReference>
<feature type="transmembrane region" description="Helical" evidence="1">
    <location>
        <begin position="251"/>
        <end position="270"/>
    </location>
</feature>
<accession>A0AAD9UJ66</accession>
<name>A0AAD9UJ66_RIDPI</name>
<dbReference type="AlphaFoldDB" id="A0AAD9UJ66"/>
<keyword evidence="1" id="KW-0472">Membrane</keyword>
<reference evidence="2" key="1">
    <citation type="journal article" date="2023" name="Mol. Biol. Evol.">
        <title>Third-Generation Sequencing Reveals the Adaptive Role of the Epigenome in Three Deep-Sea Polychaetes.</title>
        <authorList>
            <person name="Perez M."/>
            <person name="Aroh O."/>
            <person name="Sun Y."/>
            <person name="Lan Y."/>
            <person name="Juniper S.K."/>
            <person name="Young C.R."/>
            <person name="Angers B."/>
            <person name="Qian P.Y."/>
        </authorList>
    </citation>
    <scope>NUCLEOTIDE SEQUENCE</scope>
    <source>
        <strain evidence="2">R07B-5</strain>
    </source>
</reference>
<keyword evidence="3" id="KW-1185">Reference proteome</keyword>
<evidence type="ECO:0000313" key="2">
    <source>
        <dbReference type="EMBL" id="KAK2191513.1"/>
    </source>
</evidence>
<sequence length="380" mass="43425">MFLPLRPFTPSNGTEWEDLKNIFADLNSNHGEDAISFAVSTMTTAGWLALIVYTAYGMSAWPIDLMRGSRSVAAERIDTEQALEETRARIHGLQSRYTGRTSRMSSHDRQRLEQLEDHEHLIERRQSSLESRSCWDRCGTLLRPFKITVAALLLLTATLVVVSLVLTNIDKILHSLGPKMGYALPVRKLPNPIDIVLVYAQRVFPLDYILLSGFVLYFFLCSMAGIQRLSIWFCCIRVYKVRVHHTRPQGLLFLCFFLIFIVLALNVLIYEVAPQYTTYGSQHYWINVTRAGERTKSELVPCGISAPEDECVMTRMAMLLVRFFYKVWIFGAAFYWASWVFVAVFLIGFIVSVARRQPPLIVGEVESDDFYDSDDDMLAS</sequence>